<keyword evidence="6" id="KW-1133">Transmembrane helix</keyword>
<dbReference type="PANTHER" id="PTHR46988:SF2">
    <property type="entry name" value="TWO PORE CALCIUM CHANNEL PROTEIN 1"/>
    <property type="match status" value="1"/>
</dbReference>
<evidence type="ECO:0000256" key="8">
    <source>
        <dbReference type="ARBA" id="ARBA00023136"/>
    </source>
</evidence>
<keyword evidence="8" id="KW-0472">Membrane</keyword>
<comment type="subcellular location">
    <subcellularLocation>
        <location evidence="1">Membrane</location>
        <topology evidence="1">Multi-pass membrane protein</topology>
    </subcellularLocation>
</comment>
<dbReference type="Proteomes" id="UP000243217">
    <property type="component" value="Unassembled WGS sequence"/>
</dbReference>
<keyword evidence="7" id="KW-0406">Ion transport</keyword>
<organism evidence="10 11">
    <name type="scientific">Thraustotheca clavata</name>
    <dbReference type="NCBI Taxonomy" id="74557"/>
    <lineage>
        <taxon>Eukaryota</taxon>
        <taxon>Sar</taxon>
        <taxon>Stramenopiles</taxon>
        <taxon>Oomycota</taxon>
        <taxon>Saprolegniomycetes</taxon>
        <taxon>Saprolegniales</taxon>
        <taxon>Achlyaceae</taxon>
        <taxon>Thraustotheca</taxon>
    </lineage>
</organism>
<evidence type="ECO:0000256" key="6">
    <source>
        <dbReference type="ARBA" id="ARBA00022989"/>
    </source>
</evidence>
<protein>
    <submittedName>
        <fullName evidence="10">Uncharacterized protein</fullName>
    </submittedName>
</protein>
<keyword evidence="9" id="KW-0407">Ion channel</keyword>
<dbReference type="GO" id="GO:0005245">
    <property type="term" value="F:voltage-gated calcium channel activity"/>
    <property type="evidence" value="ECO:0007669"/>
    <property type="project" value="InterPro"/>
</dbReference>
<dbReference type="InterPro" id="IPR027359">
    <property type="entry name" value="Volt_channel_dom_sf"/>
</dbReference>
<dbReference type="PANTHER" id="PTHR46988">
    <property type="entry name" value="TWO PORE CALCIUM CHANNEL PROTEIN 1"/>
    <property type="match status" value="1"/>
</dbReference>
<comment type="caution">
    <text evidence="10">The sequence shown here is derived from an EMBL/GenBank/DDBJ whole genome shotgun (WGS) entry which is preliminary data.</text>
</comment>
<evidence type="ECO:0000313" key="10">
    <source>
        <dbReference type="EMBL" id="OQS05459.1"/>
    </source>
</evidence>
<evidence type="ECO:0000256" key="5">
    <source>
        <dbReference type="ARBA" id="ARBA00022837"/>
    </source>
</evidence>
<keyword evidence="11" id="KW-1185">Reference proteome</keyword>
<sequence length="120" mass="13843">MNLILAQIYSNFKELASLELQELNLHRIKMLEQAFEILSSVPKHGIVETPYRDSIFLFEMIAKVLVKGTSVYWSNTKNQFDAFIAVTTWFLDVYAYIPNALDDQTRAKLLLTARCLRVLA</sequence>
<accession>A0A1W0A5H2</accession>
<dbReference type="OrthoDB" id="416585at2759"/>
<evidence type="ECO:0000256" key="9">
    <source>
        <dbReference type="ARBA" id="ARBA00023303"/>
    </source>
</evidence>
<dbReference type="GO" id="GO:0016020">
    <property type="term" value="C:membrane"/>
    <property type="evidence" value="ECO:0007669"/>
    <property type="project" value="UniProtKB-SubCell"/>
</dbReference>
<evidence type="ECO:0000313" key="11">
    <source>
        <dbReference type="Proteomes" id="UP000243217"/>
    </source>
</evidence>
<dbReference type="AlphaFoldDB" id="A0A1W0A5H2"/>
<evidence type="ECO:0000256" key="3">
    <source>
        <dbReference type="ARBA" id="ARBA00022692"/>
    </source>
</evidence>
<name>A0A1W0A5H2_9STRA</name>
<dbReference type="EMBL" id="JNBS01000455">
    <property type="protein sequence ID" value="OQS05459.1"/>
    <property type="molecule type" value="Genomic_DNA"/>
</dbReference>
<keyword evidence="5" id="KW-0106">Calcium</keyword>
<dbReference type="STRING" id="74557.A0A1W0A5H2"/>
<evidence type="ECO:0000256" key="7">
    <source>
        <dbReference type="ARBA" id="ARBA00023065"/>
    </source>
</evidence>
<keyword evidence="2" id="KW-0813">Transport</keyword>
<keyword evidence="4" id="KW-0677">Repeat</keyword>
<dbReference type="InterPro" id="IPR044581">
    <property type="entry name" value="TPC1_plant"/>
</dbReference>
<proteinExistence type="predicted"/>
<evidence type="ECO:0000256" key="4">
    <source>
        <dbReference type="ARBA" id="ARBA00022737"/>
    </source>
</evidence>
<keyword evidence="3" id="KW-0812">Transmembrane</keyword>
<evidence type="ECO:0000256" key="2">
    <source>
        <dbReference type="ARBA" id="ARBA00022448"/>
    </source>
</evidence>
<evidence type="ECO:0000256" key="1">
    <source>
        <dbReference type="ARBA" id="ARBA00004141"/>
    </source>
</evidence>
<gene>
    <name evidence="10" type="ORF">THRCLA_20612</name>
</gene>
<dbReference type="Gene3D" id="1.20.120.350">
    <property type="entry name" value="Voltage-gated potassium channels. Chain C"/>
    <property type="match status" value="1"/>
</dbReference>
<reference evidence="10 11" key="1">
    <citation type="journal article" date="2014" name="Genome Biol. Evol.">
        <title>The secreted proteins of Achlya hypogyna and Thraustotheca clavata identify the ancestral oomycete secretome and reveal gene acquisitions by horizontal gene transfer.</title>
        <authorList>
            <person name="Misner I."/>
            <person name="Blouin N."/>
            <person name="Leonard G."/>
            <person name="Richards T.A."/>
            <person name="Lane C.E."/>
        </authorList>
    </citation>
    <scope>NUCLEOTIDE SEQUENCE [LARGE SCALE GENOMIC DNA]</scope>
    <source>
        <strain evidence="10 11">ATCC 34112</strain>
    </source>
</reference>